<comment type="similarity">
    <text evidence="2 10 11">Belongs to the TRAFAC class translation factor GTPase superfamily. Classic translation factor GTPase family. IF-2 subfamily.</text>
</comment>
<dbReference type="CDD" id="cd03692">
    <property type="entry name" value="mtIF2_IVc"/>
    <property type="match status" value="1"/>
</dbReference>
<evidence type="ECO:0000256" key="5">
    <source>
        <dbReference type="ARBA" id="ARBA00022540"/>
    </source>
</evidence>
<protein>
    <recommendedName>
        <fullName evidence="3 10">Translation initiation factor IF-2</fullName>
    </recommendedName>
</protein>
<dbReference type="Pfam" id="PF04760">
    <property type="entry name" value="IF2_N"/>
    <property type="match status" value="2"/>
</dbReference>
<feature type="binding site" evidence="10">
    <location>
        <begin position="196"/>
        <end position="203"/>
    </location>
    <ligand>
        <name>GTP</name>
        <dbReference type="ChEBI" id="CHEBI:37565"/>
    </ligand>
</feature>
<feature type="binding site" evidence="10">
    <location>
        <begin position="242"/>
        <end position="246"/>
    </location>
    <ligand>
        <name>GTP</name>
        <dbReference type="ChEBI" id="CHEBI:37565"/>
    </ligand>
</feature>
<dbReference type="InterPro" id="IPR009000">
    <property type="entry name" value="Transl_B-barrel_sf"/>
</dbReference>
<dbReference type="InterPro" id="IPR006847">
    <property type="entry name" value="IF2_N"/>
</dbReference>
<dbReference type="SUPFAM" id="SSF52156">
    <property type="entry name" value="Initiation factor IF2/eIF5b, domain 3"/>
    <property type="match status" value="1"/>
</dbReference>
<feature type="domain" description="Tr-type G" evidence="13">
    <location>
        <begin position="187"/>
        <end position="360"/>
    </location>
</feature>
<keyword evidence="4 10" id="KW-0963">Cytoplasm</keyword>
<keyword evidence="5 10" id="KW-0396">Initiation factor</keyword>
<dbReference type="Gene3D" id="2.40.30.10">
    <property type="entry name" value="Translation factors"/>
    <property type="match status" value="2"/>
</dbReference>
<dbReference type="GO" id="GO:0005525">
    <property type="term" value="F:GTP binding"/>
    <property type="evidence" value="ECO:0007669"/>
    <property type="project" value="UniProtKB-KW"/>
</dbReference>
<keyword evidence="6 10" id="KW-0547">Nucleotide-binding</keyword>
<dbReference type="Proteomes" id="UP000199476">
    <property type="component" value="Unassembled WGS sequence"/>
</dbReference>
<dbReference type="GO" id="GO:0005829">
    <property type="term" value="C:cytosol"/>
    <property type="evidence" value="ECO:0007669"/>
    <property type="project" value="TreeGrafter"/>
</dbReference>
<evidence type="ECO:0000256" key="10">
    <source>
        <dbReference type="HAMAP-Rule" id="MF_00100"/>
    </source>
</evidence>
<gene>
    <name evidence="10" type="primary">infB</name>
    <name evidence="14" type="ORF">SAMN04488692_10663</name>
</gene>
<dbReference type="RefSeq" id="WP_089759135.1">
    <property type="nucleotide sequence ID" value="NZ_FNGO01000006.1"/>
</dbReference>
<dbReference type="InterPro" id="IPR044145">
    <property type="entry name" value="IF2_II"/>
</dbReference>
<evidence type="ECO:0000256" key="4">
    <source>
        <dbReference type="ARBA" id="ARBA00022490"/>
    </source>
</evidence>
<dbReference type="InterPro" id="IPR053905">
    <property type="entry name" value="EF-G-like_DII"/>
</dbReference>
<dbReference type="Pfam" id="PF00009">
    <property type="entry name" value="GTP_EFTU"/>
    <property type="match status" value="1"/>
</dbReference>
<dbReference type="STRING" id="321763.SAMN04488692_10663"/>
<dbReference type="NCBIfam" id="TIGR00487">
    <property type="entry name" value="IF-2"/>
    <property type="match status" value="1"/>
</dbReference>
<evidence type="ECO:0000313" key="15">
    <source>
        <dbReference type="Proteomes" id="UP000199476"/>
    </source>
</evidence>
<dbReference type="Pfam" id="PF22042">
    <property type="entry name" value="EF-G_D2"/>
    <property type="match status" value="1"/>
</dbReference>
<organism evidence="14 15">
    <name type="scientific">Halarsenatibacter silvermanii</name>
    <dbReference type="NCBI Taxonomy" id="321763"/>
    <lineage>
        <taxon>Bacteria</taxon>
        <taxon>Bacillati</taxon>
        <taxon>Bacillota</taxon>
        <taxon>Clostridia</taxon>
        <taxon>Halanaerobiales</taxon>
        <taxon>Halarsenatibacteraceae</taxon>
        <taxon>Halarsenatibacter</taxon>
    </lineage>
</organism>
<evidence type="ECO:0000259" key="13">
    <source>
        <dbReference type="PROSITE" id="PS51722"/>
    </source>
</evidence>
<dbReference type="Gene3D" id="3.40.50.10050">
    <property type="entry name" value="Translation initiation factor IF- 2, domain 3"/>
    <property type="match status" value="1"/>
</dbReference>
<dbReference type="CDD" id="cd03702">
    <property type="entry name" value="IF2_mtIF2_II"/>
    <property type="match status" value="1"/>
</dbReference>
<evidence type="ECO:0000256" key="11">
    <source>
        <dbReference type="RuleBase" id="RU000644"/>
    </source>
</evidence>
<dbReference type="Pfam" id="PF11987">
    <property type="entry name" value="IF-2"/>
    <property type="match status" value="1"/>
</dbReference>
<dbReference type="InterPro" id="IPR027417">
    <property type="entry name" value="P-loop_NTPase"/>
</dbReference>
<name>A0A1G9LHK3_9FIRM</name>
<evidence type="ECO:0000256" key="7">
    <source>
        <dbReference type="ARBA" id="ARBA00022917"/>
    </source>
</evidence>
<keyword evidence="15" id="KW-1185">Reference proteome</keyword>
<evidence type="ECO:0000256" key="8">
    <source>
        <dbReference type="ARBA" id="ARBA00023134"/>
    </source>
</evidence>
<dbReference type="InterPro" id="IPR015760">
    <property type="entry name" value="TIF_IF2"/>
</dbReference>
<comment type="function">
    <text evidence="9 10 11">One of the essential components for the initiation of protein synthesis. Protects formylmethionyl-tRNA from spontaneous hydrolysis and promotes its binding to the 30S ribosomal subunits. Also involved in the hydrolysis of GTP during the formation of the 70S ribosomal complex.</text>
</comment>
<dbReference type="GO" id="GO:0003743">
    <property type="term" value="F:translation initiation factor activity"/>
    <property type="evidence" value="ECO:0007669"/>
    <property type="project" value="UniProtKB-UniRule"/>
</dbReference>
<evidence type="ECO:0000256" key="3">
    <source>
        <dbReference type="ARBA" id="ARBA00020675"/>
    </source>
</evidence>
<dbReference type="PANTHER" id="PTHR43381:SF5">
    <property type="entry name" value="TR-TYPE G DOMAIN-CONTAINING PROTEIN"/>
    <property type="match status" value="1"/>
</dbReference>
<dbReference type="EMBL" id="FNGO01000006">
    <property type="protein sequence ID" value="SDL61366.1"/>
    <property type="molecule type" value="Genomic_DNA"/>
</dbReference>
<dbReference type="PANTHER" id="PTHR43381">
    <property type="entry name" value="TRANSLATION INITIATION FACTOR IF-2-RELATED"/>
    <property type="match status" value="1"/>
</dbReference>
<comment type="subcellular location">
    <subcellularLocation>
        <location evidence="1 10">Cytoplasm</location>
    </subcellularLocation>
</comment>
<dbReference type="CDD" id="cd01887">
    <property type="entry name" value="IF2_eIF5B"/>
    <property type="match status" value="1"/>
</dbReference>
<dbReference type="Pfam" id="PF03144">
    <property type="entry name" value="GTP_EFTU_D2"/>
    <property type="match status" value="1"/>
</dbReference>
<evidence type="ECO:0000313" key="14">
    <source>
        <dbReference type="EMBL" id="SDL61366.1"/>
    </source>
</evidence>
<evidence type="ECO:0000256" key="1">
    <source>
        <dbReference type="ARBA" id="ARBA00004496"/>
    </source>
</evidence>
<keyword evidence="7 10" id="KW-0648">Protein biosynthesis</keyword>
<dbReference type="FunFam" id="2.40.30.10:FF:000007">
    <property type="entry name" value="Translation initiation factor IF-2"/>
    <property type="match status" value="1"/>
</dbReference>
<dbReference type="FunFam" id="2.40.30.10:FF:000008">
    <property type="entry name" value="Translation initiation factor IF-2"/>
    <property type="match status" value="1"/>
</dbReference>
<dbReference type="InterPro" id="IPR000178">
    <property type="entry name" value="TF_IF2_bacterial-like"/>
</dbReference>
<sequence>MGKLRVYELAREMDLESLEVVDLLQDLDIDVSSHMATIDDETAELVKEIYYEDQGQQSETEKETEDTSADEKSEDTETKERQRQESEDSSSAVRTREKTLPEIAPPVTVKELAETAGIPSNRLIKSLMGLGIMANINYSLEEDTLEEVVEELDLDVTVESGEEEDIEPCSDLKVMTDFEDRDEDYELRPPIVTVMGHVDHGKTTLLDVIRETKVTETEAGGITQHIGAYQVTVEGEKITFIDTPGHEAFTSMRARGAQITDIAILVVAADDGIMPQTVEAINHAQAAEIPMLVAINKIDKPNAQPEQVKQQMTEYGLVPEEWGGKTICVEISALQGENIDELLEMIILQAEIEEIMANPHRPAEGVVIEAELDKGRGPVATVLIKNGTLNVGDNVLAGSVCGRVRAMIDEHGQRIERAGPATPVEILGFSDVPAAGDFLQVLADEQRAREVAAERKEEQLEIRRKADTGVTLEDFYEQVQEGEIQELNLIIKADVQGSLEALRQALKDMSTDEVGINIIHTGVGAITETDVDLASASNAIIIGFNVRPGLNSQQYAEKEKVDIRTYRVIYKTLEDIRDAMEGMLQPELKERVRGHAEIRQIFKVPDIGNVAGVYIRDGIVNRNFQVRVIRDGIVKHEGEISSLKRFEDDVREVKEGYECGVGIANYDDIKEGDILEFYDYKEVKRTL</sequence>
<evidence type="ECO:0000256" key="9">
    <source>
        <dbReference type="ARBA" id="ARBA00025162"/>
    </source>
</evidence>
<evidence type="ECO:0000256" key="12">
    <source>
        <dbReference type="SAM" id="MobiDB-lite"/>
    </source>
</evidence>
<dbReference type="FunFam" id="3.40.50.10050:FF:000001">
    <property type="entry name" value="Translation initiation factor IF-2"/>
    <property type="match status" value="1"/>
</dbReference>
<dbReference type="AlphaFoldDB" id="A0A1G9LHK3"/>
<feature type="binding site" evidence="10">
    <location>
        <begin position="296"/>
        <end position="299"/>
    </location>
    <ligand>
        <name>GTP</name>
        <dbReference type="ChEBI" id="CHEBI:37565"/>
    </ligand>
</feature>
<dbReference type="GO" id="GO:0003924">
    <property type="term" value="F:GTPase activity"/>
    <property type="evidence" value="ECO:0007669"/>
    <property type="project" value="UniProtKB-UniRule"/>
</dbReference>
<proteinExistence type="inferred from homology"/>
<dbReference type="InterPro" id="IPR000795">
    <property type="entry name" value="T_Tr_GTP-bd_dom"/>
</dbReference>
<evidence type="ECO:0000256" key="2">
    <source>
        <dbReference type="ARBA" id="ARBA00007733"/>
    </source>
</evidence>
<dbReference type="NCBIfam" id="TIGR00231">
    <property type="entry name" value="small_GTP"/>
    <property type="match status" value="1"/>
</dbReference>
<dbReference type="InterPro" id="IPR036925">
    <property type="entry name" value="TIF_IF2_dom3_sf"/>
</dbReference>
<dbReference type="OrthoDB" id="9811804at2"/>
<dbReference type="InterPro" id="IPR004161">
    <property type="entry name" value="EFTu-like_2"/>
</dbReference>
<dbReference type="PROSITE" id="PS51722">
    <property type="entry name" value="G_TR_2"/>
    <property type="match status" value="1"/>
</dbReference>
<dbReference type="Gene3D" id="3.40.50.300">
    <property type="entry name" value="P-loop containing nucleotide triphosphate hydrolases"/>
    <property type="match status" value="1"/>
</dbReference>
<accession>A0A1G9LHK3</accession>
<dbReference type="SUPFAM" id="SSF50447">
    <property type="entry name" value="Translation proteins"/>
    <property type="match status" value="2"/>
</dbReference>
<dbReference type="Gene3D" id="1.10.10.2480">
    <property type="match status" value="1"/>
</dbReference>
<dbReference type="InterPro" id="IPR005225">
    <property type="entry name" value="Small_GTP-bd"/>
</dbReference>
<dbReference type="SUPFAM" id="SSF52540">
    <property type="entry name" value="P-loop containing nucleoside triphosphate hydrolases"/>
    <property type="match status" value="1"/>
</dbReference>
<keyword evidence="8 10" id="KW-0342">GTP-binding</keyword>
<feature type="compositionally biased region" description="Basic and acidic residues" evidence="12">
    <location>
        <begin position="69"/>
        <end position="86"/>
    </location>
</feature>
<dbReference type="InterPro" id="IPR023115">
    <property type="entry name" value="TIF_IF2_dom3"/>
</dbReference>
<dbReference type="HAMAP" id="MF_00100_B">
    <property type="entry name" value="IF_2_B"/>
    <property type="match status" value="1"/>
</dbReference>
<dbReference type="FunFam" id="3.40.50.300:FF:000019">
    <property type="entry name" value="Translation initiation factor IF-2"/>
    <property type="match status" value="1"/>
</dbReference>
<feature type="region of interest" description="Disordered" evidence="12">
    <location>
        <begin position="50"/>
        <end position="102"/>
    </location>
</feature>
<reference evidence="14 15" key="1">
    <citation type="submission" date="2016-10" db="EMBL/GenBank/DDBJ databases">
        <authorList>
            <person name="de Groot N.N."/>
        </authorList>
    </citation>
    <scope>NUCLEOTIDE SEQUENCE [LARGE SCALE GENOMIC DNA]</scope>
    <source>
        <strain evidence="14 15">SLAS-1</strain>
    </source>
</reference>
<evidence type="ECO:0000256" key="6">
    <source>
        <dbReference type="ARBA" id="ARBA00022741"/>
    </source>
</evidence>
<feature type="region of interest" description="G-domain" evidence="10">
    <location>
        <begin position="190"/>
        <end position="338"/>
    </location>
</feature>